<protein>
    <recommendedName>
        <fullName evidence="1">DUF6598 domain-containing protein</fullName>
    </recommendedName>
</protein>
<feature type="domain" description="DUF6598" evidence="1">
    <location>
        <begin position="14"/>
        <end position="115"/>
    </location>
</feature>
<dbReference type="InterPro" id="IPR046533">
    <property type="entry name" value="DUF6598"/>
</dbReference>
<organism evidence="2 3">
    <name type="scientific">Heracleum sosnowskyi</name>
    <dbReference type="NCBI Taxonomy" id="360622"/>
    <lineage>
        <taxon>Eukaryota</taxon>
        <taxon>Viridiplantae</taxon>
        <taxon>Streptophyta</taxon>
        <taxon>Embryophyta</taxon>
        <taxon>Tracheophyta</taxon>
        <taxon>Spermatophyta</taxon>
        <taxon>Magnoliopsida</taxon>
        <taxon>eudicotyledons</taxon>
        <taxon>Gunneridae</taxon>
        <taxon>Pentapetalae</taxon>
        <taxon>asterids</taxon>
        <taxon>campanulids</taxon>
        <taxon>Apiales</taxon>
        <taxon>Apiaceae</taxon>
        <taxon>Apioideae</taxon>
        <taxon>apioid superclade</taxon>
        <taxon>Tordylieae</taxon>
        <taxon>Tordyliinae</taxon>
        <taxon>Heracleum</taxon>
    </lineage>
</organism>
<sequence>MERSSRQSMDLAEVYRNAVEAHVEVKITDVESDFDLYGVITARTSAITETPYSSILFFKGEDEKMSVKRGDGEIDIDLSRRIVGVPLGSQLILQFCLFSDDNNVLVRERVSIDVQNIVQDSTYPHPLMLCGKCGIRLGIKWRCQRGPNTTPTYEWPDSD</sequence>
<evidence type="ECO:0000313" key="2">
    <source>
        <dbReference type="EMBL" id="KAK1394135.1"/>
    </source>
</evidence>
<dbReference type="AlphaFoldDB" id="A0AAD8J1P3"/>
<dbReference type="Proteomes" id="UP001237642">
    <property type="component" value="Unassembled WGS sequence"/>
</dbReference>
<keyword evidence="3" id="KW-1185">Reference proteome</keyword>
<reference evidence="2" key="2">
    <citation type="submission" date="2023-05" db="EMBL/GenBank/DDBJ databases">
        <authorList>
            <person name="Schelkunov M.I."/>
        </authorList>
    </citation>
    <scope>NUCLEOTIDE SEQUENCE</scope>
    <source>
        <strain evidence="2">Hsosn_3</strain>
        <tissue evidence="2">Leaf</tissue>
    </source>
</reference>
<reference evidence="2" key="1">
    <citation type="submission" date="2023-02" db="EMBL/GenBank/DDBJ databases">
        <title>Genome of toxic invasive species Heracleum sosnowskyi carries increased number of genes despite the absence of recent whole-genome duplications.</title>
        <authorList>
            <person name="Schelkunov M."/>
            <person name="Shtratnikova V."/>
            <person name="Makarenko M."/>
            <person name="Klepikova A."/>
            <person name="Omelchenko D."/>
            <person name="Novikova G."/>
            <person name="Obukhova E."/>
            <person name="Bogdanov V."/>
            <person name="Penin A."/>
            <person name="Logacheva M."/>
        </authorList>
    </citation>
    <scope>NUCLEOTIDE SEQUENCE</scope>
    <source>
        <strain evidence="2">Hsosn_3</strain>
        <tissue evidence="2">Leaf</tissue>
    </source>
</reference>
<proteinExistence type="predicted"/>
<evidence type="ECO:0000259" key="1">
    <source>
        <dbReference type="Pfam" id="PF20241"/>
    </source>
</evidence>
<gene>
    <name evidence="2" type="ORF">POM88_013191</name>
</gene>
<dbReference type="Pfam" id="PF20241">
    <property type="entry name" value="DUF6598"/>
    <property type="match status" value="1"/>
</dbReference>
<comment type="caution">
    <text evidence="2">The sequence shown here is derived from an EMBL/GenBank/DDBJ whole genome shotgun (WGS) entry which is preliminary data.</text>
</comment>
<accession>A0AAD8J1P3</accession>
<name>A0AAD8J1P3_9APIA</name>
<dbReference type="EMBL" id="JAUIZM010000003">
    <property type="protein sequence ID" value="KAK1394135.1"/>
    <property type="molecule type" value="Genomic_DNA"/>
</dbReference>
<evidence type="ECO:0000313" key="3">
    <source>
        <dbReference type="Proteomes" id="UP001237642"/>
    </source>
</evidence>